<keyword evidence="4" id="KW-0802">TPR repeat</keyword>
<evidence type="ECO:0000256" key="4">
    <source>
        <dbReference type="ARBA" id="ARBA00022803"/>
    </source>
</evidence>
<dbReference type="InterPro" id="IPR011990">
    <property type="entry name" value="TPR-like_helical_dom_sf"/>
</dbReference>
<sequence length="811" mass="88238">MHPHLHFCRSVSVLSPHRTAIARRFYFSLVSSSRLSSFRAAAAASFSSVSSTSCNKSLYRGGCHSVINTCNRHMSSTSEIESNNLLNRDQVEYLPDGITRHPDFFEEGITFIKDLDPTHIKSTNEHEKEILDTNQSLKHQSVHDISEAISAFDNMCLTIISKGCANFHEGNDGNGPEVKAWHGAAICWAELLTHASEWSKPNGKSITSAPMLAVAAVAPVLAQGGVHYLQRIDRLLADSSYADNSESLVKMARYAATFRDVFVSNYDPSPENDVCSVPILSPRERWHLHALDQLLQNNHRQAMGSYLRLLELFPGDLLGLSLALDTAYTLGDADLALRASTNVATYWTERDAGRFGGNHANAGQTIATSLLAVGLASSSSSRTSTAERLAETALARDSDSAGGTAVWALAHSLAAEGRSQEMVSRLATSDGVRLHERSGYLAFNTRMSGYGAISMLDTQRSAADRSAIRLYDGSFGHLLQYSGTNVEGADKGSEAVCMRELVVPTSIREDVQEAVGSMFSGWFGSGNSEVETKPEPDKATAREMAMPHKRSAEAVLTWLPPSPISMTHATALLLRLTFSGAISSSDERWADIKSAWASSIVHDDSLLTPNTQTSLLTPNTQTSIEFTPLALLAASILIEPSTLHTNPVSNKLEMAMEGLHRMGKIMRFGQLKVQAAPSSNENSQVDEWRQVLTYLARAVDFTRWEVPSGMSSATYEPPPFDISSRSPIGWDFDTRQFLEYTLCHAAIEAGDYESLMLAKAVCSQGTTLRSNCPEMWNRYAIIMERLGDDVAAENARGASVSMGGGEGSAAF</sequence>
<protein>
    <recommendedName>
        <fullName evidence="2">Tetratricopeptide repeat protein 38</fullName>
    </recommendedName>
</protein>
<evidence type="ECO:0000313" key="6">
    <source>
        <dbReference type="Proteomes" id="UP001530400"/>
    </source>
</evidence>
<dbReference type="Gene3D" id="1.25.40.10">
    <property type="entry name" value="Tetratricopeptide repeat domain"/>
    <property type="match status" value="1"/>
</dbReference>
<dbReference type="PANTHER" id="PTHR16263">
    <property type="entry name" value="TETRATRICOPEPTIDE REPEAT PROTEIN 38"/>
    <property type="match status" value="1"/>
</dbReference>
<dbReference type="Proteomes" id="UP001530400">
    <property type="component" value="Unassembled WGS sequence"/>
</dbReference>
<name>A0ABD3NV11_9STRA</name>
<reference evidence="5 6" key="1">
    <citation type="submission" date="2024-10" db="EMBL/GenBank/DDBJ databases">
        <title>Updated reference genomes for cyclostephanoid diatoms.</title>
        <authorList>
            <person name="Roberts W.R."/>
            <person name="Alverson A.J."/>
        </authorList>
    </citation>
    <scope>NUCLEOTIDE SEQUENCE [LARGE SCALE GENOMIC DNA]</scope>
    <source>
        <strain evidence="5 6">AJA010-31</strain>
    </source>
</reference>
<dbReference type="AlphaFoldDB" id="A0ABD3NV11"/>
<evidence type="ECO:0000256" key="3">
    <source>
        <dbReference type="ARBA" id="ARBA00022737"/>
    </source>
</evidence>
<evidence type="ECO:0000256" key="1">
    <source>
        <dbReference type="ARBA" id="ARBA00005857"/>
    </source>
</evidence>
<dbReference type="EMBL" id="JALLPJ020000952">
    <property type="protein sequence ID" value="KAL3779152.1"/>
    <property type="molecule type" value="Genomic_DNA"/>
</dbReference>
<organism evidence="5 6">
    <name type="scientific">Cyclotella atomus</name>
    <dbReference type="NCBI Taxonomy" id="382360"/>
    <lineage>
        <taxon>Eukaryota</taxon>
        <taxon>Sar</taxon>
        <taxon>Stramenopiles</taxon>
        <taxon>Ochrophyta</taxon>
        <taxon>Bacillariophyta</taxon>
        <taxon>Coscinodiscophyceae</taxon>
        <taxon>Thalassiosirophycidae</taxon>
        <taxon>Stephanodiscales</taxon>
        <taxon>Stephanodiscaceae</taxon>
        <taxon>Cyclotella</taxon>
    </lineage>
</organism>
<evidence type="ECO:0000313" key="5">
    <source>
        <dbReference type="EMBL" id="KAL3779152.1"/>
    </source>
</evidence>
<accession>A0ABD3NV11</accession>
<keyword evidence="3" id="KW-0677">Repeat</keyword>
<proteinExistence type="inferred from homology"/>
<comment type="caution">
    <text evidence="5">The sequence shown here is derived from an EMBL/GenBank/DDBJ whole genome shotgun (WGS) entry which is preliminary data.</text>
</comment>
<evidence type="ECO:0000256" key="2">
    <source>
        <dbReference type="ARBA" id="ARBA00019992"/>
    </source>
</evidence>
<dbReference type="InterPro" id="IPR033891">
    <property type="entry name" value="TTC38"/>
</dbReference>
<keyword evidence="6" id="KW-1185">Reference proteome</keyword>
<comment type="similarity">
    <text evidence="1">Belongs to the TTC38 family.</text>
</comment>
<dbReference type="PANTHER" id="PTHR16263:SF4">
    <property type="entry name" value="TETRATRICOPEPTIDE REPEAT PROTEIN 38"/>
    <property type="match status" value="1"/>
</dbReference>
<gene>
    <name evidence="5" type="ORF">ACHAWO_002847</name>
</gene>